<evidence type="ECO:0000313" key="3">
    <source>
        <dbReference type="Proteomes" id="UP000507222"/>
    </source>
</evidence>
<accession>A0A6J5U1T3</accession>
<feature type="region of interest" description="Disordered" evidence="1">
    <location>
        <begin position="1"/>
        <end position="36"/>
    </location>
</feature>
<dbReference type="Proteomes" id="UP000507222">
    <property type="component" value="Unassembled WGS sequence"/>
</dbReference>
<reference evidence="2 3" key="1">
    <citation type="submission" date="2020-05" db="EMBL/GenBank/DDBJ databases">
        <authorList>
            <person name="Campoy J."/>
            <person name="Schneeberger K."/>
            <person name="Spophaly S."/>
        </authorList>
    </citation>
    <scope>NUCLEOTIDE SEQUENCE [LARGE SCALE GENOMIC DNA]</scope>
    <source>
        <strain evidence="2">PruArmRojPasFocal</strain>
    </source>
</reference>
<feature type="compositionally biased region" description="Polar residues" evidence="1">
    <location>
        <begin position="23"/>
        <end position="34"/>
    </location>
</feature>
<dbReference type="AlphaFoldDB" id="A0A6J5U1T3"/>
<sequence length="73" mass="8367">MMNESTTSVGKKRPRGSKEEQWLCSSSSEPMNQPKQRHIAIDEDQKALHSILNFQMKFQSGSRGVVNRWPAYS</sequence>
<evidence type="ECO:0000313" key="2">
    <source>
        <dbReference type="EMBL" id="CAB4270133.1"/>
    </source>
</evidence>
<name>A0A6J5U1T3_PRUAR</name>
<gene>
    <name evidence="2" type="ORF">CURHAP_LOCUS16103</name>
</gene>
<protein>
    <submittedName>
        <fullName evidence="2">Uncharacterized protein</fullName>
    </submittedName>
</protein>
<evidence type="ECO:0000256" key="1">
    <source>
        <dbReference type="SAM" id="MobiDB-lite"/>
    </source>
</evidence>
<proteinExistence type="predicted"/>
<dbReference type="EMBL" id="CAEKDK010000002">
    <property type="protein sequence ID" value="CAB4270133.1"/>
    <property type="molecule type" value="Genomic_DNA"/>
</dbReference>
<organism evidence="2 3">
    <name type="scientific">Prunus armeniaca</name>
    <name type="common">Apricot</name>
    <name type="synonym">Armeniaca vulgaris</name>
    <dbReference type="NCBI Taxonomy" id="36596"/>
    <lineage>
        <taxon>Eukaryota</taxon>
        <taxon>Viridiplantae</taxon>
        <taxon>Streptophyta</taxon>
        <taxon>Embryophyta</taxon>
        <taxon>Tracheophyta</taxon>
        <taxon>Spermatophyta</taxon>
        <taxon>Magnoliopsida</taxon>
        <taxon>eudicotyledons</taxon>
        <taxon>Gunneridae</taxon>
        <taxon>Pentapetalae</taxon>
        <taxon>rosids</taxon>
        <taxon>fabids</taxon>
        <taxon>Rosales</taxon>
        <taxon>Rosaceae</taxon>
        <taxon>Amygdaloideae</taxon>
        <taxon>Amygdaleae</taxon>
        <taxon>Prunus</taxon>
    </lineage>
</organism>